<feature type="compositionally biased region" description="Low complexity" evidence="1">
    <location>
        <begin position="103"/>
        <end position="118"/>
    </location>
</feature>
<dbReference type="InterPro" id="IPR021457">
    <property type="entry name" value="DUF3108"/>
</dbReference>
<organism evidence="3 4">
    <name type="scientific">Burkholderia gladioli</name>
    <name type="common">Pseudomonas marginata</name>
    <name type="synonym">Phytomonas marginata</name>
    <dbReference type="NCBI Taxonomy" id="28095"/>
    <lineage>
        <taxon>Bacteria</taxon>
        <taxon>Pseudomonadati</taxon>
        <taxon>Pseudomonadota</taxon>
        <taxon>Betaproteobacteria</taxon>
        <taxon>Burkholderiales</taxon>
        <taxon>Burkholderiaceae</taxon>
        <taxon>Burkholderia</taxon>
    </lineage>
</organism>
<keyword evidence="2" id="KW-0472">Membrane</keyword>
<evidence type="ECO:0000313" key="3">
    <source>
        <dbReference type="EMBL" id="PEH36815.1"/>
    </source>
</evidence>
<keyword evidence="2" id="KW-1133">Transmembrane helix</keyword>
<comment type="caution">
    <text evidence="3">The sequence shown here is derived from an EMBL/GenBank/DDBJ whole genome shotgun (WGS) entry which is preliminary data.</text>
</comment>
<feature type="compositionally biased region" description="Pro residues" evidence="1">
    <location>
        <begin position="71"/>
        <end position="93"/>
    </location>
</feature>
<feature type="region of interest" description="Disordered" evidence="1">
    <location>
        <begin position="65"/>
        <end position="128"/>
    </location>
</feature>
<dbReference type="AlphaFoldDB" id="A0A2A7S0I2"/>
<gene>
    <name evidence="3" type="ORF">CRM94_19630</name>
</gene>
<name>A0A2A7S0I2_BURGA</name>
<evidence type="ECO:0008006" key="5">
    <source>
        <dbReference type="Google" id="ProtNLM"/>
    </source>
</evidence>
<evidence type="ECO:0000313" key="4">
    <source>
        <dbReference type="Proteomes" id="UP000220629"/>
    </source>
</evidence>
<sequence>MPSPLPPESSRLSPRRWLRAGLTLALVLVLHLIAGLWFAGYRAPANPDARDDTPVQVELLEPQPIERAPAPAAPAPKPAPKPVPRPAAKPAPAAPRNQAPVLTSTAPSAPATAPPGAGQAAGAGTGQGAASASATASAAVPASAAASGVKFIAPPSGDLRYGAYFNGNLNGTATIHWTTEGDRYRLLIEIPVPFVGPFVYESLGRIDAYGIAPDRYTEQRGRKPADIAIFNRQTKQVVFTKTPNSLPLTDGMQDRFSLLMQLSGLVHGAPDVYRPGVAREFRIIDNNSGETWPIVTIGDETIRTATTSLETRHFRRLPRREGDTRRIDIWLAPSLDWLPVRLVQTEPNGSEIELLWQGRGAPSRGIGYDESAAMDAHASIAPTAPASAPASTSAPAAGASSAGEAPAPVSSNGMPAASAAEAASPVASAPQAASPAR</sequence>
<protein>
    <recommendedName>
        <fullName evidence="5">DUF3108 domain-containing protein</fullName>
    </recommendedName>
</protein>
<dbReference type="Proteomes" id="UP000220629">
    <property type="component" value="Unassembled WGS sequence"/>
</dbReference>
<keyword evidence="2" id="KW-0812">Transmembrane</keyword>
<dbReference type="InterPro" id="IPR051425">
    <property type="entry name" value="Formin_Homology"/>
</dbReference>
<feature type="transmembrane region" description="Helical" evidence="2">
    <location>
        <begin position="20"/>
        <end position="40"/>
    </location>
</feature>
<proteinExistence type="predicted"/>
<reference evidence="4" key="1">
    <citation type="submission" date="2017-09" db="EMBL/GenBank/DDBJ databases">
        <title>FDA dAtabase for Regulatory Grade micrObial Sequences (FDA-ARGOS): Supporting development and validation of Infectious Disease Dx tests.</title>
        <authorList>
            <person name="Minogue T."/>
            <person name="Wolcott M."/>
            <person name="Wasieloski L."/>
            <person name="Aguilar W."/>
            <person name="Moore D."/>
            <person name="Tallon L."/>
            <person name="Sadzewicz L."/>
            <person name="Ott S."/>
            <person name="Zhao X."/>
            <person name="Nagaraj S."/>
            <person name="Vavikolanu K."/>
            <person name="Aluvathingal J."/>
            <person name="Nadendla S."/>
            <person name="Sichtig H."/>
        </authorList>
    </citation>
    <scope>NUCLEOTIDE SEQUENCE [LARGE SCALE GENOMIC DNA]</scope>
    <source>
        <strain evidence="4">FDAARGOS_390</strain>
    </source>
</reference>
<evidence type="ECO:0000256" key="1">
    <source>
        <dbReference type="SAM" id="MobiDB-lite"/>
    </source>
</evidence>
<dbReference type="Pfam" id="PF11306">
    <property type="entry name" value="DUF3108"/>
    <property type="match status" value="1"/>
</dbReference>
<dbReference type="PANTHER" id="PTHR45725:SF18">
    <property type="entry name" value="ORC1-LIKE AAA ATPASE DOMAIN-CONTAINING PROTEIN"/>
    <property type="match status" value="1"/>
</dbReference>
<dbReference type="RefSeq" id="WP_098153567.1">
    <property type="nucleotide sequence ID" value="NZ_CADEXG010000003.1"/>
</dbReference>
<dbReference type="PANTHER" id="PTHR45725">
    <property type="entry name" value="FORMIN HOMOLOGY 2 FAMILY MEMBER"/>
    <property type="match status" value="1"/>
</dbReference>
<dbReference type="EMBL" id="PDDY01000004">
    <property type="protein sequence ID" value="PEH36815.1"/>
    <property type="molecule type" value="Genomic_DNA"/>
</dbReference>
<accession>A0A2A7S0I2</accession>
<feature type="region of interest" description="Disordered" evidence="1">
    <location>
        <begin position="383"/>
        <end position="437"/>
    </location>
</feature>
<evidence type="ECO:0000256" key="2">
    <source>
        <dbReference type="SAM" id="Phobius"/>
    </source>
</evidence>